<dbReference type="CDD" id="cd00552">
    <property type="entry name" value="RaiA"/>
    <property type="match status" value="1"/>
</dbReference>
<evidence type="ECO:0000256" key="4">
    <source>
        <dbReference type="ARBA" id="ARBA00041148"/>
    </source>
</evidence>
<organism evidence="6 7">
    <name type="scientific">Aquilutibacter rugosus</name>
    <dbReference type="NCBI Taxonomy" id="3115820"/>
    <lineage>
        <taxon>Bacteria</taxon>
        <taxon>Pseudomonadati</taxon>
        <taxon>Pseudomonadota</taxon>
        <taxon>Gammaproteobacteria</taxon>
        <taxon>Lysobacterales</taxon>
        <taxon>Lysobacteraceae</taxon>
        <taxon>Aquilutibacter</taxon>
    </lineage>
</organism>
<dbReference type="InterPro" id="IPR050574">
    <property type="entry name" value="HPF/YfiA_ribosome-assoc"/>
</dbReference>
<evidence type="ECO:0000256" key="5">
    <source>
        <dbReference type="ARBA" id="ARBA00041319"/>
    </source>
</evidence>
<protein>
    <recommendedName>
        <fullName evidence="4">Ribosome hibernation promoting factor</fullName>
    </recommendedName>
    <alternativeName>
        <fullName evidence="5">Hibernation factor HPF</fullName>
    </alternativeName>
</protein>
<dbReference type="PANTHER" id="PTHR33231">
    <property type="entry name" value="30S RIBOSOMAL PROTEIN"/>
    <property type="match status" value="1"/>
</dbReference>
<dbReference type="InterPro" id="IPR036567">
    <property type="entry name" value="RHF-like"/>
</dbReference>
<keyword evidence="7" id="KW-1185">Reference proteome</keyword>
<comment type="subunit">
    <text evidence="3">Associates exclusively with 100S ribosomes, which are dimers of 70S ribosomes.</text>
</comment>
<keyword evidence="1" id="KW-0810">Translation regulation</keyword>
<comment type="similarity">
    <text evidence="2">Belongs to the HPF/YfiA ribosome-associated protein family. Short HPF subfamily.</text>
</comment>
<gene>
    <name evidence="6" type="primary">raiA</name>
    <name evidence="6" type="ORF">V3390_04955</name>
</gene>
<dbReference type="Proteomes" id="UP001356170">
    <property type="component" value="Unassembled WGS sequence"/>
</dbReference>
<evidence type="ECO:0000313" key="7">
    <source>
        <dbReference type="Proteomes" id="UP001356170"/>
    </source>
</evidence>
<evidence type="ECO:0000256" key="2">
    <source>
        <dbReference type="ARBA" id="ARBA00038434"/>
    </source>
</evidence>
<evidence type="ECO:0000313" key="6">
    <source>
        <dbReference type="EMBL" id="MEF2155583.1"/>
    </source>
</evidence>
<accession>A0ABU7V045</accession>
<comment type="caution">
    <text evidence="6">The sequence shown here is derived from an EMBL/GenBank/DDBJ whole genome shotgun (WGS) entry which is preliminary data.</text>
</comment>
<dbReference type="PANTHER" id="PTHR33231:SF1">
    <property type="entry name" value="30S RIBOSOMAL PROTEIN"/>
    <property type="match status" value="1"/>
</dbReference>
<dbReference type="Pfam" id="PF02482">
    <property type="entry name" value="Ribosomal_S30AE"/>
    <property type="match status" value="1"/>
</dbReference>
<dbReference type="SUPFAM" id="SSF69754">
    <property type="entry name" value="Ribosome binding protein Y (YfiA homologue)"/>
    <property type="match status" value="1"/>
</dbReference>
<proteinExistence type="inferred from homology"/>
<dbReference type="RefSeq" id="WP_331703592.1">
    <property type="nucleotide sequence ID" value="NZ_JAZHBO010000001.1"/>
</dbReference>
<name>A0ABU7V045_9GAMM</name>
<evidence type="ECO:0000256" key="3">
    <source>
        <dbReference type="ARBA" id="ARBA00038695"/>
    </source>
</evidence>
<dbReference type="EMBL" id="JAZHBO010000001">
    <property type="protein sequence ID" value="MEF2155583.1"/>
    <property type="molecule type" value="Genomic_DNA"/>
</dbReference>
<sequence>MRLDIHGSGIDVTDAIRDYVNSKFERLKRHSDKLLSARVELRVDKQLQKAESNLHIAGKDFHADSEGQDLYAAIDLLADKLDRLIIKHKEKQLDISRRSEGLGRAIDL</sequence>
<dbReference type="InterPro" id="IPR003489">
    <property type="entry name" value="RHF/RaiA"/>
</dbReference>
<dbReference type="NCBIfam" id="TIGR00741">
    <property type="entry name" value="yfiA"/>
    <property type="match status" value="1"/>
</dbReference>
<evidence type="ECO:0000256" key="1">
    <source>
        <dbReference type="ARBA" id="ARBA00022845"/>
    </source>
</evidence>
<dbReference type="Gene3D" id="3.30.160.100">
    <property type="entry name" value="Ribosome hibernation promotion factor-like"/>
    <property type="match status" value="1"/>
</dbReference>
<reference evidence="6 7" key="1">
    <citation type="submission" date="2024-01" db="EMBL/GenBank/DDBJ databases">
        <title>Novel species of the genus Luteimonas isolated from rivers.</title>
        <authorList>
            <person name="Lu H."/>
        </authorList>
    </citation>
    <scope>NUCLEOTIDE SEQUENCE [LARGE SCALE GENOMIC DNA]</scope>
    <source>
        <strain evidence="6 7">FXH3W</strain>
    </source>
</reference>